<evidence type="ECO:0000256" key="3">
    <source>
        <dbReference type="ARBA" id="ARBA00022801"/>
    </source>
</evidence>
<evidence type="ECO:0000256" key="1">
    <source>
        <dbReference type="ARBA" id="ARBA00022670"/>
    </source>
</evidence>
<keyword evidence="10" id="KW-1185">Reference proteome</keyword>
<dbReference type="InterPro" id="IPR010994">
    <property type="entry name" value="RuvA_2-like"/>
</dbReference>
<reference evidence="9 10" key="1">
    <citation type="submission" date="2016-10" db="EMBL/GenBank/DDBJ databases">
        <authorList>
            <person name="de Groot N.N."/>
        </authorList>
    </citation>
    <scope>NUCLEOTIDE SEQUENCE [LARGE SCALE GENOMIC DNA]</scope>
    <source>
        <strain evidence="9 10">ATCC 700224</strain>
    </source>
</reference>
<feature type="region of interest" description="Disordered" evidence="7">
    <location>
        <begin position="1"/>
        <end position="39"/>
    </location>
</feature>
<dbReference type="GO" id="GO:0046872">
    <property type="term" value="F:metal ion binding"/>
    <property type="evidence" value="ECO:0007669"/>
    <property type="project" value="UniProtKB-KW"/>
</dbReference>
<dbReference type="SUPFAM" id="SSF102712">
    <property type="entry name" value="JAB1/MPN domain"/>
    <property type="match status" value="1"/>
</dbReference>
<gene>
    <name evidence="9" type="ORF">SAMN05421720_105126</name>
</gene>
<evidence type="ECO:0000256" key="6">
    <source>
        <dbReference type="RuleBase" id="RU003797"/>
    </source>
</evidence>
<organism evidence="9 10">
    <name type="scientific">Rhodospira trueperi</name>
    <dbReference type="NCBI Taxonomy" id="69960"/>
    <lineage>
        <taxon>Bacteria</taxon>
        <taxon>Pseudomonadati</taxon>
        <taxon>Pseudomonadota</taxon>
        <taxon>Alphaproteobacteria</taxon>
        <taxon>Rhodospirillales</taxon>
        <taxon>Rhodospirillaceae</taxon>
        <taxon>Rhodospira</taxon>
    </lineage>
</organism>
<dbReference type="AlphaFoldDB" id="A0A1G7BQ44"/>
<dbReference type="CDD" id="cd08071">
    <property type="entry name" value="MPN_DUF2466"/>
    <property type="match status" value="1"/>
</dbReference>
<dbReference type="GO" id="GO:0008237">
    <property type="term" value="F:metallopeptidase activity"/>
    <property type="evidence" value="ECO:0007669"/>
    <property type="project" value="UniProtKB-KW"/>
</dbReference>
<evidence type="ECO:0000313" key="9">
    <source>
        <dbReference type="EMBL" id="SDE29087.1"/>
    </source>
</evidence>
<dbReference type="NCBIfam" id="NF000642">
    <property type="entry name" value="PRK00024.1"/>
    <property type="match status" value="1"/>
</dbReference>
<dbReference type="InterPro" id="IPR025657">
    <property type="entry name" value="RadC_JAB"/>
</dbReference>
<dbReference type="OrthoDB" id="9804482at2"/>
<dbReference type="Proteomes" id="UP000199412">
    <property type="component" value="Unassembled WGS sequence"/>
</dbReference>
<keyword evidence="4" id="KW-0862">Zinc</keyword>
<evidence type="ECO:0000313" key="10">
    <source>
        <dbReference type="Proteomes" id="UP000199412"/>
    </source>
</evidence>
<proteinExistence type="inferred from homology"/>
<dbReference type="EMBL" id="FNAP01000005">
    <property type="protein sequence ID" value="SDE29087.1"/>
    <property type="molecule type" value="Genomic_DNA"/>
</dbReference>
<keyword evidence="3" id="KW-0378">Hydrolase</keyword>
<dbReference type="GO" id="GO:0006508">
    <property type="term" value="P:proteolysis"/>
    <property type="evidence" value="ECO:0007669"/>
    <property type="project" value="UniProtKB-KW"/>
</dbReference>
<dbReference type="InterPro" id="IPR020891">
    <property type="entry name" value="UPF0758_CS"/>
</dbReference>
<dbReference type="NCBIfam" id="TIGR00608">
    <property type="entry name" value="radc"/>
    <property type="match status" value="1"/>
</dbReference>
<dbReference type="STRING" id="69960.SAMN05421720_105126"/>
<accession>A0A1G7BQ44</accession>
<name>A0A1G7BQ44_9PROT</name>
<dbReference type="SUPFAM" id="SSF47781">
    <property type="entry name" value="RuvA domain 2-like"/>
    <property type="match status" value="1"/>
</dbReference>
<evidence type="ECO:0000259" key="8">
    <source>
        <dbReference type="PROSITE" id="PS50249"/>
    </source>
</evidence>
<comment type="similarity">
    <text evidence="6">Belongs to the UPF0758 family.</text>
</comment>
<dbReference type="Gene3D" id="1.10.150.20">
    <property type="entry name" value="5' to 3' exonuclease, C-terminal subdomain"/>
    <property type="match status" value="1"/>
</dbReference>
<dbReference type="InterPro" id="IPR037518">
    <property type="entry name" value="MPN"/>
</dbReference>
<keyword evidence="2" id="KW-0479">Metal-binding</keyword>
<evidence type="ECO:0000256" key="2">
    <source>
        <dbReference type="ARBA" id="ARBA00022723"/>
    </source>
</evidence>
<dbReference type="PANTHER" id="PTHR30471">
    <property type="entry name" value="DNA REPAIR PROTEIN RADC"/>
    <property type="match status" value="1"/>
</dbReference>
<evidence type="ECO:0000256" key="4">
    <source>
        <dbReference type="ARBA" id="ARBA00022833"/>
    </source>
</evidence>
<dbReference type="InterPro" id="IPR001405">
    <property type="entry name" value="UPF0758"/>
</dbReference>
<sequence length="257" mass="28042">MSPTRRRSPSDDPGLPLGDRPEADAPGGDGTSGVGKPHYTGHRARLRERFLADPEAMPDYELLELLLCLAQPRGDVKPLAKALLARFGGFAEVVSAEPEKLRCVKGLGETGVAALKTAQATAVRLLRDRVRNQPVLSSWDQLLDYCRAAMAYGAVEQFRLLFLDTRNRLIADEPQQKGTINHTPVYPREVVRRALDLHASAIILVHNHPSGDPTPSKADIQMTLQIRNAAHAVGVSLHDHVIVGRDGHVSFKAQGLL</sequence>
<keyword evidence="5" id="KW-0482">Metalloprotease</keyword>
<dbReference type="Gene3D" id="3.40.140.10">
    <property type="entry name" value="Cytidine Deaminase, domain 2"/>
    <property type="match status" value="1"/>
</dbReference>
<evidence type="ECO:0000256" key="5">
    <source>
        <dbReference type="ARBA" id="ARBA00023049"/>
    </source>
</evidence>
<feature type="domain" description="MPN" evidence="8">
    <location>
        <begin position="135"/>
        <end position="257"/>
    </location>
</feature>
<protein>
    <submittedName>
        <fullName evidence="9">DNA repair protein RadC</fullName>
    </submittedName>
</protein>
<evidence type="ECO:0000256" key="7">
    <source>
        <dbReference type="SAM" id="MobiDB-lite"/>
    </source>
</evidence>
<dbReference type="Pfam" id="PF04002">
    <property type="entry name" value="RadC"/>
    <property type="match status" value="1"/>
</dbReference>
<dbReference type="PROSITE" id="PS01302">
    <property type="entry name" value="UPF0758"/>
    <property type="match status" value="1"/>
</dbReference>
<keyword evidence="1" id="KW-0645">Protease</keyword>
<dbReference type="PROSITE" id="PS50249">
    <property type="entry name" value="MPN"/>
    <property type="match status" value="1"/>
</dbReference>
<dbReference type="PANTHER" id="PTHR30471:SF3">
    <property type="entry name" value="UPF0758 PROTEIN YEES-RELATED"/>
    <property type="match status" value="1"/>
</dbReference>